<feature type="domain" description="HTH lacI-type" evidence="4">
    <location>
        <begin position="7"/>
        <end position="61"/>
    </location>
</feature>
<keyword evidence="6" id="KW-1185">Reference proteome</keyword>
<dbReference type="Pfam" id="PF13377">
    <property type="entry name" value="Peripla_BP_3"/>
    <property type="match status" value="1"/>
</dbReference>
<proteinExistence type="predicted"/>
<dbReference type="AlphaFoldDB" id="C6Y3U0"/>
<dbReference type="PROSITE" id="PS50932">
    <property type="entry name" value="HTH_LACI_2"/>
    <property type="match status" value="1"/>
</dbReference>
<dbReference type="Gene3D" id="3.40.50.2300">
    <property type="match status" value="2"/>
</dbReference>
<dbReference type="STRING" id="485917.Phep_1151"/>
<dbReference type="PANTHER" id="PTHR30146">
    <property type="entry name" value="LACI-RELATED TRANSCRIPTIONAL REPRESSOR"/>
    <property type="match status" value="1"/>
</dbReference>
<dbReference type="InterPro" id="IPR010982">
    <property type="entry name" value="Lambda_DNA-bd_dom_sf"/>
</dbReference>
<dbReference type="Pfam" id="PF00356">
    <property type="entry name" value="LacI"/>
    <property type="match status" value="1"/>
</dbReference>
<dbReference type="CDD" id="cd01392">
    <property type="entry name" value="HTH_LacI"/>
    <property type="match status" value="1"/>
</dbReference>
<gene>
    <name evidence="5" type="ordered locus">Phep_1151</name>
</gene>
<dbReference type="eggNOG" id="COG1609">
    <property type="taxonomic scope" value="Bacteria"/>
</dbReference>
<name>C6Y3U0_PEDHD</name>
<dbReference type="RefSeq" id="WP_012781313.1">
    <property type="nucleotide sequence ID" value="NC_013061.1"/>
</dbReference>
<accession>C6Y3U0</accession>
<organism evidence="5 6">
    <name type="scientific">Pedobacter heparinus (strain ATCC 13125 / DSM 2366 / CIP 104194 / JCM 7457 / NBRC 12017 / NCIMB 9290 / NRRL B-14731 / HIM 762-3)</name>
    <dbReference type="NCBI Taxonomy" id="485917"/>
    <lineage>
        <taxon>Bacteria</taxon>
        <taxon>Pseudomonadati</taxon>
        <taxon>Bacteroidota</taxon>
        <taxon>Sphingobacteriia</taxon>
        <taxon>Sphingobacteriales</taxon>
        <taxon>Sphingobacteriaceae</taxon>
        <taxon>Pedobacter</taxon>
    </lineage>
</organism>
<dbReference type="InterPro" id="IPR028082">
    <property type="entry name" value="Peripla_BP_I"/>
</dbReference>
<evidence type="ECO:0000259" key="4">
    <source>
        <dbReference type="PROSITE" id="PS50932"/>
    </source>
</evidence>
<keyword evidence="2" id="KW-0238">DNA-binding</keyword>
<dbReference type="InterPro" id="IPR046335">
    <property type="entry name" value="LacI/GalR-like_sensor"/>
</dbReference>
<evidence type="ECO:0000256" key="1">
    <source>
        <dbReference type="ARBA" id="ARBA00023015"/>
    </source>
</evidence>
<dbReference type="SMART" id="SM00354">
    <property type="entry name" value="HTH_LACI"/>
    <property type="match status" value="1"/>
</dbReference>
<protein>
    <submittedName>
        <fullName evidence="5">Periplasmic binding protein/LacI transcriptional regulator</fullName>
    </submittedName>
</protein>
<keyword evidence="1" id="KW-0805">Transcription regulation</keyword>
<dbReference type="CDD" id="cd06267">
    <property type="entry name" value="PBP1_LacI_sugar_binding-like"/>
    <property type="match status" value="1"/>
</dbReference>
<dbReference type="PANTHER" id="PTHR30146:SF109">
    <property type="entry name" value="HTH-TYPE TRANSCRIPTIONAL REGULATOR GALS"/>
    <property type="match status" value="1"/>
</dbReference>
<dbReference type="GO" id="GO:0000976">
    <property type="term" value="F:transcription cis-regulatory region binding"/>
    <property type="evidence" value="ECO:0007669"/>
    <property type="project" value="TreeGrafter"/>
</dbReference>
<dbReference type="EMBL" id="CP001681">
    <property type="protein sequence ID" value="ACU03369.1"/>
    <property type="molecule type" value="Genomic_DNA"/>
</dbReference>
<evidence type="ECO:0000256" key="2">
    <source>
        <dbReference type="ARBA" id="ARBA00023125"/>
    </source>
</evidence>
<evidence type="ECO:0000256" key="3">
    <source>
        <dbReference type="ARBA" id="ARBA00023163"/>
    </source>
</evidence>
<sequence length="344" mass="38286">MKQPKRATIYDIAKKLNLNPSSVSRALNHSRNISTATRELILKTAEELNYKANSMASNLRKGHNRTIGVVVPRINQNFFANVIAGIEEITYQQGYNLIICQSNELAAREIKCINTLVNQDVSCIIISVSADFESDDHLKNIKEQGISLIQFDRVADELDTFKVTNDNESASREAVEHLIAEGYKRIALLEGPQNLNIFRQRKAGYLKALRKNGMPVIPELIVENAWTKDLGAIATRKLLGLPNPPDAIFASTSDFAALGVLEVANEMNISVPRDLGICGYSNESFTEITTPMITTIDQHSTLMGKTIAQLYFQELDSVTNGRKDKVVNIQPELIIRKSTLKSKI</sequence>
<evidence type="ECO:0000313" key="5">
    <source>
        <dbReference type="EMBL" id="ACU03369.1"/>
    </source>
</evidence>
<dbReference type="GO" id="GO:0003700">
    <property type="term" value="F:DNA-binding transcription factor activity"/>
    <property type="evidence" value="ECO:0007669"/>
    <property type="project" value="TreeGrafter"/>
</dbReference>
<evidence type="ECO:0000313" key="6">
    <source>
        <dbReference type="Proteomes" id="UP000000852"/>
    </source>
</evidence>
<reference evidence="5 6" key="1">
    <citation type="journal article" date="2009" name="Stand. Genomic Sci.">
        <title>Complete genome sequence of Pedobacter heparinus type strain (HIM 762-3).</title>
        <authorList>
            <person name="Han C."/>
            <person name="Spring S."/>
            <person name="Lapidus A."/>
            <person name="Del Rio T.G."/>
            <person name="Tice H."/>
            <person name="Copeland A."/>
            <person name="Cheng J.F."/>
            <person name="Lucas S."/>
            <person name="Chen F."/>
            <person name="Nolan M."/>
            <person name="Bruce D."/>
            <person name="Goodwin L."/>
            <person name="Pitluck S."/>
            <person name="Ivanova N."/>
            <person name="Mavromatis K."/>
            <person name="Mikhailova N."/>
            <person name="Pati A."/>
            <person name="Chen A."/>
            <person name="Palaniappan K."/>
            <person name="Land M."/>
            <person name="Hauser L."/>
            <person name="Chang Y.J."/>
            <person name="Jeffries C.C."/>
            <person name="Saunders E."/>
            <person name="Chertkov O."/>
            <person name="Brettin T."/>
            <person name="Goker M."/>
            <person name="Rohde M."/>
            <person name="Bristow J."/>
            <person name="Eisen J.A."/>
            <person name="Markowitz V."/>
            <person name="Hugenholtz P."/>
            <person name="Kyrpides N.C."/>
            <person name="Klenk H.P."/>
            <person name="Detter J.C."/>
        </authorList>
    </citation>
    <scope>NUCLEOTIDE SEQUENCE [LARGE SCALE GENOMIC DNA]</scope>
    <source>
        <strain evidence="6">ATCC 13125 / DSM 2366 / CIP 104194 / JCM 7457 / NBRC 12017 / NCIMB 9290 / NRRL B-14731 / HIM 762-3</strain>
    </source>
</reference>
<dbReference type="KEGG" id="phe:Phep_1151"/>
<dbReference type="SUPFAM" id="SSF47413">
    <property type="entry name" value="lambda repressor-like DNA-binding domains"/>
    <property type="match status" value="1"/>
</dbReference>
<dbReference type="SUPFAM" id="SSF53822">
    <property type="entry name" value="Periplasmic binding protein-like I"/>
    <property type="match status" value="1"/>
</dbReference>
<dbReference type="InterPro" id="IPR000843">
    <property type="entry name" value="HTH_LacI"/>
</dbReference>
<keyword evidence="3" id="KW-0804">Transcription</keyword>
<dbReference type="OrthoDB" id="9803256at2"/>
<dbReference type="HOGENOM" id="CLU_037628_6_0_10"/>
<dbReference type="Gene3D" id="1.10.260.40">
    <property type="entry name" value="lambda repressor-like DNA-binding domains"/>
    <property type="match status" value="1"/>
</dbReference>
<dbReference type="Proteomes" id="UP000000852">
    <property type="component" value="Chromosome"/>
</dbReference>